<proteinExistence type="predicted"/>
<dbReference type="EMBL" id="PNGT01000007">
    <property type="protein sequence ID" value="PMC52030.1"/>
    <property type="molecule type" value="Genomic_DNA"/>
</dbReference>
<accession>A0A2N6SDM2</accession>
<comment type="caution">
    <text evidence="2">The sequence shown here is derived from an EMBL/GenBank/DDBJ whole genome shotgun (WGS) entry which is preliminary data.</text>
</comment>
<dbReference type="OrthoDB" id="156739at2"/>
<name>A0A2N6SDM2_9BACL</name>
<dbReference type="PANTHER" id="PTHR43415:SF3">
    <property type="entry name" value="GNAT-FAMILY ACETYLTRANSFERASE"/>
    <property type="match status" value="1"/>
</dbReference>
<dbReference type="STRING" id="84135.GCA_001052115_00558"/>
<dbReference type="InterPro" id="IPR016181">
    <property type="entry name" value="Acyl_CoA_acyltransferase"/>
</dbReference>
<evidence type="ECO:0000259" key="1">
    <source>
        <dbReference type="PROSITE" id="PS51186"/>
    </source>
</evidence>
<evidence type="ECO:0000313" key="2">
    <source>
        <dbReference type="EMBL" id="PMC52030.1"/>
    </source>
</evidence>
<dbReference type="SUPFAM" id="SSF55729">
    <property type="entry name" value="Acyl-CoA N-acyltransferases (Nat)"/>
    <property type="match status" value="1"/>
</dbReference>
<dbReference type="RefSeq" id="WP_102190025.1">
    <property type="nucleotide sequence ID" value="NZ_PNGT01000007.1"/>
</dbReference>
<gene>
    <name evidence="2" type="ORF">CJ218_06430</name>
</gene>
<dbReference type="PANTHER" id="PTHR43415">
    <property type="entry name" value="SPERMIDINE N(1)-ACETYLTRANSFERASE"/>
    <property type="match status" value="1"/>
</dbReference>
<keyword evidence="2" id="KW-0808">Transferase</keyword>
<sequence length="153" mass="17893">MDIRLENGININNSLLLCNWSNEKGEKFQKQWMGTKISYPLDIDKIQKMDNVFSIFNKEEFIGIIQIIRFENNNAHIGRFIINPQKTGQGFGKEALKKFLKFLFSDKNIESVTLTVFAANKYVMNMYKKLGFKIDEVLKTPELKYIMKNAKQI</sequence>
<dbReference type="InterPro" id="IPR000182">
    <property type="entry name" value="GNAT_dom"/>
</dbReference>
<dbReference type="Pfam" id="PF00583">
    <property type="entry name" value="Acetyltransf_1"/>
    <property type="match status" value="1"/>
</dbReference>
<dbReference type="Gene3D" id="3.40.630.30">
    <property type="match status" value="1"/>
</dbReference>
<organism evidence="2 3">
    <name type="scientific">Gemella sanguinis</name>
    <dbReference type="NCBI Taxonomy" id="84135"/>
    <lineage>
        <taxon>Bacteria</taxon>
        <taxon>Bacillati</taxon>
        <taxon>Bacillota</taxon>
        <taxon>Bacilli</taxon>
        <taxon>Bacillales</taxon>
        <taxon>Gemellaceae</taxon>
        <taxon>Gemella</taxon>
    </lineage>
</organism>
<feature type="domain" description="N-acetyltransferase" evidence="1">
    <location>
        <begin position="1"/>
        <end position="152"/>
    </location>
</feature>
<dbReference type="PROSITE" id="PS51186">
    <property type="entry name" value="GNAT"/>
    <property type="match status" value="1"/>
</dbReference>
<reference evidence="2 3" key="1">
    <citation type="submission" date="2017-09" db="EMBL/GenBank/DDBJ databases">
        <title>Bacterial strain isolated from the female urinary microbiota.</title>
        <authorList>
            <person name="Thomas-White K."/>
            <person name="Kumar N."/>
            <person name="Forster S."/>
            <person name="Putonti C."/>
            <person name="Lawley T."/>
            <person name="Wolfe A.J."/>
        </authorList>
    </citation>
    <scope>NUCLEOTIDE SEQUENCE [LARGE SCALE GENOMIC DNA]</scope>
    <source>
        <strain evidence="2 3">UMB0186</strain>
    </source>
</reference>
<dbReference type="CDD" id="cd04301">
    <property type="entry name" value="NAT_SF"/>
    <property type="match status" value="1"/>
</dbReference>
<dbReference type="AlphaFoldDB" id="A0A2N6SDM2"/>
<evidence type="ECO:0000313" key="3">
    <source>
        <dbReference type="Proteomes" id="UP000235670"/>
    </source>
</evidence>
<dbReference type="GO" id="GO:0016747">
    <property type="term" value="F:acyltransferase activity, transferring groups other than amino-acyl groups"/>
    <property type="evidence" value="ECO:0007669"/>
    <property type="project" value="InterPro"/>
</dbReference>
<protein>
    <submittedName>
        <fullName evidence="2">N-acetyltransferase</fullName>
    </submittedName>
</protein>
<dbReference type="Proteomes" id="UP000235670">
    <property type="component" value="Unassembled WGS sequence"/>
</dbReference>